<dbReference type="RefSeq" id="WP_184392050.1">
    <property type="nucleotide sequence ID" value="NZ_BAAAJD010000043.1"/>
</dbReference>
<dbReference type="SUPFAM" id="SSF48498">
    <property type="entry name" value="Tetracyclin repressor-like, C-terminal domain"/>
    <property type="match status" value="1"/>
</dbReference>
<dbReference type="AlphaFoldDB" id="A0A7W8QL69"/>
<keyword evidence="2 4" id="KW-0238">DNA-binding</keyword>
<gene>
    <name evidence="7" type="ORF">HDA36_002571</name>
</gene>
<feature type="DNA-binding region" description="H-T-H motif" evidence="4">
    <location>
        <begin position="59"/>
        <end position="78"/>
    </location>
</feature>
<evidence type="ECO:0000256" key="3">
    <source>
        <dbReference type="ARBA" id="ARBA00023163"/>
    </source>
</evidence>
<dbReference type="Pfam" id="PF00440">
    <property type="entry name" value="TetR_N"/>
    <property type="match status" value="1"/>
</dbReference>
<keyword evidence="8" id="KW-1185">Reference proteome</keyword>
<dbReference type="GO" id="GO:0000976">
    <property type="term" value="F:transcription cis-regulatory region binding"/>
    <property type="evidence" value="ECO:0007669"/>
    <property type="project" value="TreeGrafter"/>
</dbReference>
<dbReference type="PANTHER" id="PTHR30055">
    <property type="entry name" value="HTH-TYPE TRANSCRIPTIONAL REGULATOR RUTR"/>
    <property type="match status" value="1"/>
</dbReference>
<dbReference type="EMBL" id="JACHDB010000001">
    <property type="protein sequence ID" value="MBB5432487.1"/>
    <property type="molecule type" value="Genomic_DNA"/>
</dbReference>
<comment type="caution">
    <text evidence="7">The sequence shown here is derived from an EMBL/GenBank/DDBJ whole genome shotgun (WGS) entry which is preliminary data.</text>
</comment>
<reference evidence="7 8" key="1">
    <citation type="submission" date="2020-08" db="EMBL/GenBank/DDBJ databases">
        <title>Sequencing the genomes of 1000 actinobacteria strains.</title>
        <authorList>
            <person name="Klenk H.-P."/>
        </authorList>
    </citation>
    <scope>NUCLEOTIDE SEQUENCE [LARGE SCALE GENOMIC DNA]</scope>
    <source>
        <strain evidence="7 8">DSM 44551</strain>
    </source>
</reference>
<feature type="region of interest" description="Disordered" evidence="5">
    <location>
        <begin position="1"/>
        <end position="34"/>
    </location>
</feature>
<evidence type="ECO:0000256" key="1">
    <source>
        <dbReference type="ARBA" id="ARBA00023015"/>
    </source>
</evidence>
<dbReference type="InterPro" id="IPR050109">
    <property type="entry name" value="HTH-type_TetR-like_transc_reg"/>
</dbReference>
<keyword evidence="3" id="KW-0804">Transcription</keyword>
<dbReference type="InterPro" id="IPR011075">
    <property type="entry name" value="TetR_C"/>
</dbReference>
<name>A0A7W8QL69_9ACTN</name>
<dbReference type="InterPro" id="IPR001647">
    <property type="entry name" value="HTH_TetR"/>
</dbReference>
<dbReference type="Proteomes" id="UP000572635">
    <property type="component" value="Unassembled WGS sequence"/>
</dbReference>
<dbReference type="SUPFAM" id="SSF46689">
    <property type="entry name" value="Homeodomain-like"/>
    <property type="match status" value="1"/>
</dbReference>
<dbReference type="PROSITE" id="PS50977">
    <property type="entry name" value="HTH_TETR_2"/>
    <property type="match status" value="1"/>
</dbReference>
<evidence type="ECO:0000256" key="5">
    <source>
        <dbReference type="SAM" id="MobiDB-lite"/>
    </source>
</evidence>
<evidence type="ECO:0000256" key="2">
    <source>
        <dbReference type="ARBA" id="ARBA00023125"/>
    </source>
</evidence>
<organism evidence="7 8">
    <name type="scientific">Nocardiopsis composta</name>
    <dbReference type="NCBI Taxonomy" id="157465"/>
    <lineage>
        <taxon>Bacteria</taxon>
        <taxon>Bacillati</taxon>
        <taxon>Actinomycetota</taxon>
        <taxon>Actinomycetes</taxon>
        <taxon>Streptosporangiales</taxon>
        <taxon>Nocardiopsidaceae</taxon>
        <taxon>Nocardiopsis</taxon>
    </lineage>
</organism>
<dbReference type="PANTHER" id="PTHR30055:SF148">
    <property type="entry name" value="TETR-FAMILY TRANSCRIPTIONAL REGULATOR"/>
    <property type="match status" value="1"/>
</dbReference>
<keyword evidence="1" id="KW-0805">Transcription regulation</keyword>
<accession>A0A7W8QL69</accession>
<sequence>MADDAPTIENGAPPAEAGGAPGGSGTPGKRSRRRGEALNTAIFEAVLAELAEVGYARLTMERVAERAKAGKASLYRRWPNRGRLVMDAVYHLMPSPERPADTGSFRGDLLELLRSTSRLLDGPAGEALRGLLSEVLVSPEHGAEIRAVSRGTGVATMRTLAERAAARGEIDPAAITERRLEAGQAMMRHHFLFHGSPVSEAVITGIVDEVVLPLFAAPPPAGGETAD</sequence>
<dbReference type="Pfam" id="PF16859">
    <property type="entry name" value="TetR_C_11"/>
    <property type="match status" value="1"/>
</dbReference>
<dbReference type="Gene3D" id="1.10.10.60">
    <property type="entry name" value="Homeodomain-like"/>
    <property type="match status" value="1"/>
</dbReference>
<evidence type="ECO:0000313" key="7">
    <source>
        <dbReference type="EMBL" id="MBB5432487.1"/>
    </source>
</evidence>
<dbReference type="InterPro" id="IPR036271">
    <property type="entry name" value="Tet_transcr_reg_TetR-rel_C_sf"/>
</dbReference>
<dbReference type="InterPro" id="IPR009057">
    <property type="entry name" value="Homeodomain-like_sf"/>
</dbReference>
<proteinExistence type="predicted"/>
<dbReference type="GO" id="GO:0003700">
    <property type="term" value="F:DNA-binding transcription factor activity"/>
    <property type="evidence" value="ECO:0007669"/>
    <property type="project" value="TreeGrafter"/>
</dbReference>
<evidence type="ECO:0000313" key="8">
    <source>
        <dbReference type="Proteomes" id="UP000572635"/>
    </source>
</evidence>
<evidence type="ECO:0000256" key="4">
    <source>
        <dbReference type="PROSITE-ProRule" id="PRU00335"/>
    </source>
</evidence>
<protein>
    <submittedName>
        <fullName evidence="7">AcrR family transcriptional regulator</fullName>
    </submittedName>
</protein>
<feature type="domain" description="HTH tetR-type" evidence="6">
    <location>
        <begin position="36"/>
        <end position="96"/>
    </location>
</feature>
<evidence type="ECO:0000259" key="6">
    <source>
        <dbReference type="PROSITE" id="PS50977"/>
    </source>
</evidence>
<dbReference type="Gene3D" id="1.10.357.10">
    <property type="entry name" value="Tetracycline Repressor, domain 2"/>
    <property type="match status" value="1"/>
</dbReference>